<reference evidence="1" key="2">
    <citation type="submission" date="2021-04" db="EMBL/GenBank/DDBJ databases">
        <authorList>
            <person name="Podell S."/>
        </authorList>
    </citation>
    <scope>NUCLEOTIDE SEQUENCE</scope>
    <source>
        <strain evidence="1">Hildebrandi</strain>
    </source>
</reference>
<dbReference type="AlphaFoldDB" id="A0A9K3KYM9"/>
<gene>
    <name evidence="1" type="ORF">IV203_007970</name>
</gene>
<dbReference type="EMBL" id="JAGRRH010000017">
    <property type="protein sequence ID" value="KAG7351922.1"/>
    <property type="molecule type" value="Genomic_DNA"/>
</dbReference>
<accession>A0A9K3KYM9</accession>
<name>A0A9K3KYM9_9STRA</name>
<evidence type="ECO:0000313" key="1">
    <source>
        <dbReference type="EMBL" id="KAG7351922.1"/>
    </source>
</evidence>
<organism evidence="1 2">
    <name type="scientific">Nitzschia inconspicua</name>
    <dbReference type="NCBI Taxonomy" id="303405"/>
    <lineage>
        <taxon>Eukaryota</taxon>
        <taxon>Sar</taxon>
        <taxon>Stramenopiles</taxon>
        <taxon>Ochrophyta</taxon>
        <taxon>Bacillariophyta</taxon>
        <taxon>Bacillariophyceae</taxon>
        <taxon>Bacillariophycidae</taxon>
        <taxon>Bacillariales</taxon>
        <taxon>Bacillariaceae</taxon>
        <taxon>Nitzschia</taxon>
    </lineage>
</organism>
<dbReference type="Proteomes" id="UP000693970">
    <property type="component" value="Unassembled WGS sequence"/>
</dbReference>
<keyword evidence="2" id="KW-1185">Reference proteome</keyword>
<proteinExistence type="predicted"/>
<sequence length="161" mass="19307">MIGHDDSGAKGRKSHAVRFHELATVIFIDTWQSQNDADLLWYNDNDLIRFRRLQAKLMECFNFYTDDELFDSFGLLSRRRIAKRQERIRRIHFCVELMDQQGCKWRPEIRREGGLGAKLYDKECHGSAQDALKRAQRMERLMREDKMTCPHQKTKNMFRYC</sequence>
<protein>
    <submittedName>
        <fullName evidence="1">Uncharacterized protein</fullName>
    </submittedName>
</protein>
<comment type="caution">
    <text evidence="1">The sequence shown here is derived from an EMBL/GenBank/DDBJ whole genome shotgun (WGS) entry which is preliminary data.</text>
</comment>
<evidence type="ECO:0000313" key="2">
    <source>
        <dbReference type="Proteomes" id="UP000693970"/>
    </source>
</evidence>
<reference evidence="1" key="1">
    <citation type="journal article" date="2021" name="Sci. Rep.">
        <title>Diploid genomic architecture of Nitzschia inconspicua, an elite biomass production diatom.</title>
        <authorList>
            <person name="Oliver A."/>
            <person name="Podell S."/>
            <person name="Pinowska A."/>
            <person name="Traller J.C."/>
            <person name="Smith S.R."/>
            <person name="McClure R."/>
            <person name="Beliaev A."/>
            <person name="Bohutskyi P."/>
            <person name="Hill E.A."/>
            <person name="Rabines A."/>
            <person name="Zheng H."/>
            <person name="Allen L.Z."/>
            <person name="Kuo A."/>
            <person name="Grigoriev I.V."/>
            <person name="Allen A.E."/>
            <person name="Hazlebeck D."/>
            <person name="Allen E.E."/>
        </authorList>
    </citation>
    <scope>NUCLEOTIDE SEQUENCE</scope>
    <source>
        <strain evidence="1">Hildebrandi</strain>
    </source>
</reference>